<dbReference type="PANTHER" id="PTHR30328">
    <property type="entry name" value="TRANSCRIPTIONAL REPRESSOR"/>
    <property type="match status" value="1"/>
</dbReference>
<dbReference type="AlphaFoldDB" id="A0A0B4D5E7"/>
<dbReference type="GO" id="GO:0003677">
    <property type="term" value="F:DNA binding"/>
    <property type="evidence" value="ECO:0007669"/>
    <property type="project" value="UniProtKB-UniRule"/>
</dbReference>
<dbReference type="Gene3D" id="1.10.357.10">
    <property type="entry name" value="Tetracycline Repressor, domain 2"/>
    <property type="match status" value="1"/>
</dbReference>
<dbReference type="PANTHER" id="PTHR30328:SF54">
    <property type="entry name" value="HTH-TYPE TRANSCRIPTIONAL REPRESSOR SCO4008"/>
    <property type="match status" value="1"/>
</dbReference>
<sequence length="212" mass="24201">MPRKVVQGPIRDKEKTKQKLLAAVGKILRVKGYSGLKVSKIAAVAGFDKKLIYEYFGSTDKLIDEYIKSQDYWSRVNQENVEVDISDGGKELSKMAILSQYDNLKKNKELQKIILWGLSESKPILKKIADEREEMGEMLFSNIVDPYFGPEDSVRYRAITALLVSGAYYLNLYTGYNASKFCGIDLKTDEGRQEIEKAIVDIIDYAYQKKEK</sequence>
<dbReference type="PROSITE" id="PS50977">
    <property type="entry name" value="HTH_TETR_2"/>
    <property type="match status" value="1"/>
</dbReference>
<accession>A0A0B4D5E7</accession>
<keyword evidence="5" id="KW-1185">Reference proteome</keyword>
<gene>
    <name evidence="4" type="ORF">RM51_04170</name>
</gene>
<dbReference type="STRING" id="363331.RM51_04170"/>
<evidence type="ECO:0000259" key="3">
    <source>
        <dbReference type="PROSITE" id="PS50977"/>
    </source>
</evidence>
<evidence type="ECO:0000313" key="5">
    <source>
        <dbReference type="Proteomes" id="UP000031167"/>
    </source>
</evidence>
<dbReference type="InterPro" id="IPR001647">
    <property type="entry name" value="HTH_TetR"/>
</dbReference>
<protein>
    <submittedName>
        <fullName evidence="4">TetR family transcriptional regulator</fullName>
    </submittedName>
</protein>
<organism evidence="4 5">
    <name type="scientific">Chryseobacterium taiwanense</name>
    <dbReference type="NCBI Taxonomy" id="363331"/>
    <lineage>
        <taxon>Bacteria</taxon>
        <taxon>Pseudomonadati</taxon>
        <taxon>Bacteroidota</taxon>
        <taxon>Flavobacteriia</taxon>
        <taxon>Flavobacteriales</taxon>
        <taxon>Weeksellaceae</taxon>
        <taxon>Chryseobacterium group</taxon>
        <taxon>Chryseobacterium</taxon>
    </lineage>
</organism>
<dbReference type="Pfam" id="PF00440">
    <property type="entry name" value="TetR_N"/>
    <property type="match status" value="1"/>
</dbReference>
<feature type="DNA-binding region" description="H-T-H motif" evidence="2">
    <location>
        <begin position="37"/>
        <end position="56"/>
    </location>
</feature>
<dbReference type="Proteomes" id="UP000031167">
    <property type="component" value="Unassembled WGS sequence"/>
</dbReference>
<proteinExistence type="predicted"/>
<dbReference type="EMBL" id="JWTA01000004">
    <property type="protein sequence ID" value="KIC63937.1"/>
    <property type="molecule type" value="Genomic_DNA"/>
</dbReference>
<dbReference type="SUPFAM" id="SSF46689">
    <property type="entry name" value="Homeodomain-like"/>
    <property type="match status" value="1"/>
</dbReference>
<dbReference type="RefSeq" id="WP_039365489.1">
    <property type="nucleotide sequence ID" value="NZ_JWTA01000004.1"/>
</dbReference>
<dbReference type="OrthoDB" id="836882at2"/>
<keyword evidence="1 2" id="KW-0238">DNA-binding</keyword>
<feature type="domain" description="HTH tetR-type" evidence="3">
    <location>
        <begin position="14"/>
        <end position="74"/>
    </location>
</feature>
<dbReference type="InterPro" id="IPR050109">
    <property type="entry name" value="HTH-type_TetR-like_transc_reg"/>
</dbReference>
<dbReference type="InterPro" id="IPR009057">
    <property type="entry name" value="Homeodomain-like_sf"/>
</dbReference>
<evidence type="ECO:0000256" key="2">
    <source>
        <dbReference type="PROSITE-ProRule" id="PRU00335"/>
    </source>
</evidence>
<reference evidence="4 5" key="1">
    <citation type="submission" date="2014-12" db="EMBL/GenBank/DDBJ databases">
        <title>Genome sequencing of Chryseobacterium taiwanense TPW19.</title>
        <authorList>
            <person name="Tan P.W."/>
            <person name="Chan K.-G."/>
        </authorList>
    </citation>
    <scope>NUCLEOTIDE SEQUENCE [LARGE SCALE GENOMIC DNA]</scope>
    <source>
        <strain evidence="4 5">TPW19</strain>
    </source>
</reference>
<name>A0A0B4D5E7_9FLAO</name>
<evidence type="ECO:0000313" key="4">
    <source>
        <dbReference type="EMBL" id="KIC63937.1"/>
    </source>
</evidence>
<evidence type="ECO:0000256" key="1">
    <source>
        <dbReference type="ARBA" id="ARBA00023125"/>
    </source>
</evidence>
<comment type="caution">
    <text evidence="4">The sequence shown here is derived from an EMBL/GenBank/DDBJ whole genome shotgun (WGS) entry which is preliminary data.</text>
</comment>